<dbReference type="EMBL" id="CDMY01000820">
    <property type="protein sequence ID" value="CEM34308.1"/>
    <property type="molecule type" value="Genomic_DNA"/>
</dbReference>
<evidence type="ECO:0000313" key="3">
    <source>
        <dbReference type="Proteomes" id="UP000041254"/>
    </source>
</evidence>
<dbReference type="InParanoid" id="A0A0G4GU60"/>
<dbReference type="Proteomes" id="UP000041254">
    <property type="component" value="Unassembled WGS sequence"/>
</dbReference>
<evidence type="ECO:0000313" key="2">
    <source>
        <dbReference type="EMBL" id="CEM34308.1"/>
    </source>
</evidence>
<dbReference type="VEuPathDB" id="CryptoDB:Vbra_23029"/>
<feature type="region of interest" description="Disordered" evidence="1">
    <location>
        <begin position="14"/>
        <end position="133"/>
    </location>
</feature>
<accession>A0A0G4GU60</accession>
<reference evidence="2 3" key="1">
    <citation type="submission" date="2014-11" db="EMBL/GenBank/DDBJ databases">
        <authorList>
            <person name="Zhu J."/>
            <person name="Qi W."/>
            <person name="Song R."/>
        </authorList>
    </citation>
    <scope>NUCLEOTIDE SEQUENCE [LARGE SCALE GENOMIC DNA]</scope>
</reference>
<protein>
    <submittedName>
        <fullName evidence="2">Uncharacterized protein</fullName>
    </submittedName>
</protein>
<proteinExistence type="predicted"/>
<feature type="non-terminal residue" evidence="2">
    <location>
        <position position="1"/>
    </location>
</feature>
<feature type="compositionally biased region" description="Basic residues" evidence="1">
    <location>
        <begin position="23"/>
        <end position="32"/>
    </location>
</feature>
<name>A0A0G4GU60_VITBC</name>
<dbReference type="AlphaFoldDB" id="A0A0G4GU60"/>
<keyword evidence="3" id="KW-1185">Reference proteome</keyword>
<gene>
    <name evidence="2" type="ORF">Vbra_23029</name>
</gene>
<evidence type="ECO:0000256" key="1">
    <source>
        <dbReference type="SAM" id="MobiDB-lite"/>
    </source>
</evidence>
<sequence length="210" mass="22246">VLEFVPVFVWSRASGGRAAPPHPPRHAAHPRSHATGSPARLVSTPAPPPLKATSSSRLPAHTNVRTLYGQAGAAEGDGGGRGFGGDTAKQPGRPFFPKLTSGPSIIPPPANRTGLPRNTTRLHGASDHDHPKAACGRAVVRSSRLTDSFTAGQPHEAPPHSKAHCFPRRALCTESALHTPATRQAEHEGQQQWRNGRRPRCRCCCSSCSA</sequence>
<feature type="compositionally biased region" description="Gly residues" evidence="1">
    <location>
        <begin position="75"/>
        <end position="85"/>
    </location>
</feature>
<organism evidence="2 3">
    <name type="scientific">Vitrella brassicaformis (strain CCMP3155)</name>
    <dbReference type="NCBI Taxonomy" id="1169540"/>
    <lineage>
        <taxon>Eukaryota</taxon>
        <taxon>Sar</taxon>
        <taxon>Alveolata</taxon>
        <taxon>Colpodellida</taxon>
        <taxon>Vitrellaceae</taxon>
        <taxon>Vitrella</taxon>
    </lineage>
</organism>